<dbReference type="Pfam" id="PF00892">
    <property type="entry name" value="EamA"/>
    <property type="match status" value="2"/>
</dbReference>
<evidence type="ECO:0000256" key="3">
    <source>
        <dbReference type="ARBA" id="ARBA00022475"/>
    </source>
</evidence>
<proteinExistence type="inferred from homology"/>
<dbReference type="InterPro" id="IPR037185">
    <property type="entry name" value="EmrE-like"/>
</dbReference>
<feature type="domain" description="EamA" evidence="15">
    <location>
        <begin position="156"/>
        <end position="290"/>
    </location>
</feature>
<evidence type="ECO:0000256" key="14">
    <source>
        <dbReference type="SAM" id="SignalP"/>
    </source>
</evidence>
<sequence>MSTTALALVLCAALLHATWNIAAKKAGGGDSFMVMGAAMVGVLWAPLAMALCWHELWALTAAQWGFVLATTLVHLGYYRCLLTGYREADLTVVYPVARGTGPLITVLVAVLLLGERPGWLGGLGVAAVCGGVFVLAGGPRLLRASADARLRAGLRWGGLTGLFIAGYSVLDGYAVKVMLISPILLDWLTNLLRLPFLLPGEVGRWRRDAGGQQAVWRTQWRYALVGAVLAPIGYVMVLYALTMAPMSLVSPAREVSLLFAALIGGRLLGEGDRWLRLAGAACIAGGVALLAAA</sequence>
<dbReference type="GO" id="GO:0022857">
    <property type="term" value="F:transmembrane transporter activity"/>
    <property type="evidence" value="ECO:0007669"/>
    <property type="project" value="InterPro"/>
</dbReference>
<dbReference type="GO" id="GO:0009245">
    <property type="term" value="P:lipid A biosynthetic process"/>
    <property type="evidence" value="ECO:0007669"/>
    <property type="project" value="UniProtKB-KW"/>
</dbReference>
<evidence type="ECO:0000256" key="7">
    <source>
        <dbReference type="ARBA" id="ARBA00022692"/>
    </source>
</evidence>
<evidence type="ECO:0000256" key="6">
    <source>
        <dbReference type="ARBA" id="ARBA00022556"/>
    </source>
</evidence>
<name>A0A437K0H9_9BURK</name>
<keyword evidence="9 13" id="KW-1133">Transmembrane helix</keyword>
<comment type="caution">
    <text evidence="16">The sequence shown here is derived from an EMBL/GenBank/DDBJ whole genome shotgun (WGS) entry which is preliminary data.</text>
</comment>
<dbReference type="GO" id="GO:0009103">
    <property type="term" value="P:lipopolysaccharide biosynthetic process"/>
    <property type="evidence" value="ECO:0007669"/>
    <property type="project" value="UniProtKB-KW"/>
</dbReference>
<keyword evidence="7 13" id="KW-0812">Transmembrane</keyword>
<dbReference type="PANTHER" id="PTHR30561:SF1">
    <property type="entry name" value="MULTIDRUG TRANSPORTER EMRE"/>
    <property type="match status" value="1"/>
</dbReference>
<feature type="transmembrane region" description="Helical" evidence="13">
    <location>
        <begin position="220"/>
        <end position="241"/>
    </location>
</feature>
<feature type="chain" id="PRO_5019275526" evidence="14">
    <location>
        <begin position="23"/>
        <end position="293"/>
    </location>
</feature>
<feature type="domain" description="EamA" evidence="15">
    <location>
        <begin position="5"/>
        <end position="135"/>
    </location>
</feature>
<evidence type="ECO:0000256" key="12">
    <source>
        <dbReference type="ARBA" id="ARBA00038032"/>
    </source>
</evidence>
<feature type="signal peptide" evidence="14">
    <location>
        <begin position="1"/>
        <end position="22"/>
    </location>
</feature>
<dbReference type="EMBL" id="SACT01000001">
    <property type="protein sequence ID" value="RVT53755.1"/>
    <property type="molecule type" value="Genomic_DNA"/>
</dbReference>
<keyword evidence="3" id="KW-1003">Cell membrane</keyword>
<keyword evidence="11 13" id="KW-0472">Membrane</keyword>
<gene>
    <name evidence="16" type="ORF">ENE75_02355</name>
</gene>
<accession>A0A437K0H9</accession>
<keyword evidence="2" id="KW-0813">Transport</keyword>
<evidence type="ECO:0000256" key="1">
    <source>
        <dbReference type="ARBA" id="ARBA00004651"/>
    </source>
</evidence>
<reference evidence="16 17" key="1">
    <citation type="submission" date="2019-01" db="EMBL/GenBank/DDBJ databases">
        <authorList>
            <person name="Chen W.-M."/>
        </authorList>
    </citation>
    <scope>NUCLEOTIDE SEQUENCE [LARGE SCALE GENOMIC DNA]</scope>
    <source>
        <strain evidence="16 17">ICH-3</strain>
    </source>
</reference>
<protein>
    <submittedName>
        <fullName evidence="16">EamA family transporter</fullName>
    </submittedName>
</protein>
<dbReference type="OrthoDB" id="9783707at2"/>
<evidence type="ECO:0000256" key="10">
    <source>
        <dbReference type="ARBA" id="ARBA00023098"/>
    </source>
</evidence>
<evidence type="ECO:0000256" key="2">
    <source>
        <dbReference type="ARBA" id="ARBA00022448"/>
    </source>
</evidence>
<evidence type="ECO:0000256" key="11">
    <source>
        <dbReference type="ARBA" id="ARBA00023136"/>
    </source>
</evidence>
<dbReference type="InterPro" id="IPR000390">
    <property type="entry name" value="Small_drug/metabolite_transptr"/>
</dbReference>
<keyword evidence="14" id="KW-0732">Signal</keyword>
<dbReference type="InterPro" id="IPR000620">
    <property type="entry name" value="EamA_dom"/>
</dbReference>
<evidence type="ECO:0000313" key="16">
    <source>
        <dbReference type="EMBL" id="RVT53755.1"/>
    </source>
</evidence>
<evidence type="ECO:0000259" key="15">
    <source>
        <dbReference type="Pfam" id="PF00892"/>
    </source>
</evidence>
<dbReference type="PANTHER" id="PTHR30561">
    <property type="entry name" value="SMR FAMILY PROTON-DEPENDENT DRUG EFFLUX TRANSPORTER SUGE"/>
    <property type="match status" value="1"/>
</dbReference>
<keyword evidence="5" id="KW-0997">Cell inner membrane</keyword>
<dbReference type="GO" id="GO:0005886">
    <property type="term" value="C:plasma membrane"/>
    <property type="evidence" value="ECO:0007669"/>
    <property type="project" value="UniProtKB-SubCell"/>
</dbReference>
<comment type="similarity">
    <text evidence="12">Belongs to the drug/metabolite transporter (DMT) superfamily. Small multidrug resistance (SMR) (TC 2.A.7.1) family.</text>
</comment>
<keyword evidence="17" id="KW-1185">Reference proteome</keyword>
<evidence type="ECO:0000313" key="17">
    <source>
        <dbReference type="Proteomes" id="UP000288178"/>
    </source>
</evidence>
<keyword evidence="8" id="KW-0448">Lipopolysaccharide biosynthesis</keyword>
<feature type="transmembrane region" description="Helical" evidence="13">
    <location>
        <begin position="90"/>
        <end position="113"/>
    </location>
</feature>
<dbReference type="RefSeq" id="WP_128195236.1">
    <property type="nucleotide sequence ID" value="NZ_SACT01000001.1"/>
</dbReference>
<feature type="transmembrane region" description="Helical" evidence="13">
    <location>
        <begin position="154"/>
        <end position="173"/>
    </location>
</feature>
<keyword evidence="4" id="KW-0444">Lipid biosynthesis</keyword>
<evidence type="ECO:0000256" key="5">
    <source>
        <dbReference type="ARBA" id="ARBA00022519"/>
    </source>
</evidence>
<dbReference type="Proteomes" id="UP000288178">
    <property type="component" value="Unassembled WGS sequence"/>
</dbReference>
<feature type="transmembrane region" description="Helical" evidence="13">
    <location>
        <begin position="119"/>
        <end position="142"/>
    </location>
</feature>
<feature type="transmembrane region" description="Helical" evidence="13">
    <location>
        <begin position="56"/>
        <end position="78"/>
    </location>
</feature>
<evidence type="ECO:0000256" key="9">
    <source>
        <dbReference type="ARBA" id="ARBA00022989"/>
    </source>
</evidence>
<comment type="subcellular location">
    <subcellularLocation>
        <location evidence="1">Cell membrane</location>
        <topology evidence="1">Multi-pass membrane protein</topology>
    </subcellularLocation>
</comment>
<evidence type="ECO:0000256" key="8">
    <source>
        <dbReference type="ARBA" id="ARBA00022985"/>
    </source>
</evidence>
<evidence type="ECO:0000256" key="13">
    <source>
        <dbReference type="SAM" id="Phobius"/>
    </source>
</evidence>
<keyword evidence="6" id="KW-0441">Lipid A biosynthesis</keyword>
<evidence type="ECO:0000256" key="4">
    <source>
        <dbReference type="ARBA" id="ARBA00022516"/>
    </source>
</evidence>
<dbReference type="AlphaFoldDB" id="A0A437K0H9"/>
<dbReference type="Gene3D" id="1.10.3730.20">
    <property type="match status" value="2"/>
</dbReference>
<dbReference type="SUPFAM" id="SSF103481">
    <property type="entry name" value="Multidrug resistance efflux transporter EmrE"/>
    <property type="match status" value="2"/>
</dbReference>
<keyword evidence="10" id="KW-0443">Lipid metabolism</keyword>
<feature type="transmembrane region" description="Helical" evidence="13">
    <location>
        <begin position="274"/>
        <end position="292"/>
    </location>
</feature>
<organism evidence="16 17">
    <name type="scientific">Rubrivivax albus</name>
    <dbReference type="NCBI Taxonomy" id="2499835"/>
    <lineage>
        <taxon>Bacteria</taxon>
        <taxon>Pseudomonadati</taxon>
        <taxon>Pseudomonadota</taxon>
        <taxon>Betaproteobacteria</taxon>
        <taxon>Burkholderiales</taxon>
        <taxon>Sphaerotilaceae</taxon>
        <taxon>Rubrivivax</taxon>
    </lineage>
</organism>